<keyword evidence="2" id="KW-1133">Transmembrane helix</keyword>
<evidence type="ECO:0000256" key="2">
    <source>
        <dbReference type="SAM" id="Phobius"/>
    </source>
</evidence>
<keyword evidence="2" id="KW-0472">Membrane</keyword>
<keyword evidence="4" id="KW-1185">Reference proteome</keyword>
<dbReference type="EMBL" id="CP092622">
    <property type="protein sequence ID" value="UMM25976.1"/>
    <property type="molecule type" value="Genomic_DNA"/>
</dbReference>
<sequence length="265" mass="29979">MSFEKYALFLSTIFVSTAHANSGVSRFNVQYSENLDRAFYNDVIVCVACFHILPVLSTILIALMIHNHIRRKMEDELQNANKELKELKSKIPKPSYKWTPSRNLATNIEFDKKEDNDSLSNCITLGADNRHETPKIVEKSLEMATKTTPKNSTPTAGATKITPRKVPGILPIEYKYNNNGPIIFQTQNTKDFHLVPDRKAFKEVKIEKVKWDEGPIEFYETGLDVDDVELNTPSSKGVPSSTILTASIREFHPSTTKTITHSSMM</sequence>
<keyword evidence="2" id="KW-0812">Transmembrane</keyword>
<name>A0AAE9JF52_CAEBR</name>
<protein>
    <submittedName>
        <fullName evidence="3">Uncharacterized protein</fullName>
    </submittedName>
</protein>
<organism evidence="3 4">
    <name type="scientific">Caenorhabditis briggsae</name>
    <dbReference type="NCBI Taxonomy" id="6238"/>
    <lineage>
        <taxon>Eukaryota</taxon>
        <taxon>Metazoa</taxon>
        <taxon>Ecdysozoa</taxon>
        <taxon>Nematoda</taxon>
        <taxon>Chromadorea</taxon>
        <taxon>Rhabditida</taxon>
        <taxon>Rhabditina</taxon>
        <taxon>Rhabditomorpha</taxon>
        <taxon>Rhabditoidea</taxon>
        <taxon>Rhabditidae</taxon>
        <taxon>Peloderinae</taxon>
        <taxon>Caenorhabditis</taxon>
    </lineage>
</organism>
<dbReference type="Proteomes" id="UP000829354">
    <property type="component" value="Chromosome III"/>
</dbReference>
<keyword evidence="1" id="KW-0175">Coiled coil</keyword>
<gene>
    <name evidence="3" type="ORF">L5515_005568</name>
</gene>
<evidence type="ECO:0000313" key="4">
    <source>
        <dbReference type="Proteomes" id="UP000829354"/>
    </source>
</evidence>
<feature type="coiled-coil region" evidence="1">
    <location>
        <begin position="63"/>
        <end position="90"/>
    </location>
</feature>
<feature type="transmembrane region" description="Helical" evidence="2">
    <location>
        <begin position="44"/>
        <end position="65"/>
    </location>
</feature>
<reference evidence="3 4" key="1">
    <citation type="submission" date="2022-04" db="EMBL/GenBank/DDBJ databases">
        <title>Chromosome-level reference genomes for two strains of Caenorhabditis briggsae: an improved platform for comparative genomics.</title>
        <authorList>
            <person name="Stevens L."/>
            <person name="Andersen E."/>
        </authorList>
    </citation>
    <scope>NUCLEOTIDE SEQUENCE [LARGE SCALE GENOMIC DNA]</scope>
    <source>
        <strain evidence="3">VX34</strain>
        <tissue evidence="3">Whole-organism</tissue>
    </source>
</reference>
<proteinExistence type="predicted"/>
<evidence type="ECO:0000256" key="1">
    <source>
        <dbReference type="SAM" id="Coils"/>
    </source>
</evidence>
<accession>A0AAE9JF52</accession>
<dbReference type="AlphaFoldDB" id="A0AAE9JF52"/>
<evidence type="ECO:0000313" key="3">
    <source>
        <dbReference type="EMBL" id="UMM25976.1"/>
    </source>
</evidence>